<gene>
    <name evidence="2" type="ORF">TK0001_4051</name>
</gene>
<accession>A0A2N9ATM0</accession>
<feature type="coiled-coil region" evidence="1">
    <location>
        <begin position="27"/>
        <end position="54"/>
    </location>
</feature>
<dbReference type="AlphaFoldDB" id="A0A2N9ATM0"/>
<evidence type="ECO:0000313" key="2">
    <source>
        <dbReference type="EMBL" id="SOR30653.1"/>
    </source>
</evidence>
<evidence type="ECO:0000313" key="3">
    <source>
        <dbReference type="Proteomes" id="UP000233769"/>
    </source>
</evidence>
<protein>
    <submittedName>
        <fullName evidence="2">Uncharacterized protein</fullName>
    </submittedName>
</protein>
<keyword evidence="1" id="KW-0175">Coiled coil</keyword>
<name>A0A2N9ATM0_METEX</name>
<sequence>MSQGLDFEGMGTAIGYGRAIREARATTWAWQDRAEALERELARARAEAAAQDAGRRAQLAALRGALDAVAPFDPVLSRTGRTYEGGVPERAWEAAFADAYDAVARAEDLPPARRPMTREERAAEAEAAVLAEPVTVRRCLWWTRVHWRGAEYRTREGATRARAAAARAARESVSA</sequence>
<reference evidence="3" key="1">
    <citation type="submission" date="2017-10" db="EMBL/GenBank/DDBJ databases">
        <authorList>
            <person name="Regsiter A."/>
            <person name="William W."/>
        </authorList>
    </citation>
    <scope>NUCLEOTIDE SEQUENCE [LARGE SCALE GENOMIC DNA]</scope>
</reference>
<evidence type="ECO:0000256" key="1">
    <source>
        <dbReference type="SAM" id="Coils"/>
    </source>
</evidence>
<dbReference type="EMBL" id="LT962688">
    <property type="protein sequence ID" value="SOR30653.1"/>
    <property type="molecule type" value="Genomic_DNA"/>
</dbReference>
<proteinExistence type="predicted"/>
<dbReference type="Proteomes" id="UP000233769">
    <property type="component" value="Chromosome tk0001"/>
</dbReference>
<organism evidence="2 3">
    <name type="scientific">Methylorubrum extorquens</name>
    <name type="common">Methylobacterium dichloromethanicum</name>
    <name type="synonym">Methylobacterium extorquens</name>
    <dbReference type="NCBI Taxonomy" id="408"/>
    <lineage>
        <taxon>Bacteria</taxon>
        <taxon>Pseudomonadati</taxon>
        <taxon>Pseudomonadota</taxon>
        <taxon>Alphaproteobacteria</taxon>
        <taxon>Hyphomicrobiales</taxon>
        <taxon>Methylobacteriaceae</taxon>
        <taxon>Methylorubrum</taxon>
    </lineage>
</organism>